<dbReference type="SUPFAM" id="SSF82866">
    <property type="entry name" value="Multidrug efflux transporter AcrB transmembrane domain"/>
    <property type="match status" value="1"/>
</dbReference>
<keyword evidence="2" id="KW-0732">Signal</keyword>
<dbReference type="InterPro" id="IPR006311">
    <property type="entry name" value="TAT_signal"/>
</dbReference>
<dbReference type="Pfam" id="PF00873">
    <property type="entry name" value="ACR_tran"/>
    <property type="match status" value="1"/>
</dbReference>
<sequence>MIDRRSVLLATAATAATVPAAPATPEAPLPADLTPTPEAIRNFGLRAVAAALRSVAEATLQALARVPGAADARQVRLPPGCSIEWGGQFETLREATARPTLVVPAAQALIFAILYVMFGSVRLAGLIFINLPFAATGGIIALFGIAVLNGVVLVSTIVEQRRQGRNALAAARDAAMLRLRPVLTTATAASLGFLRWRSRPAPAPRCSGRWRRW</sequence>
<dbReference type="EMBL" id="JAUFPN010000069">
    <property type="protein sequence ID" value="MDN3564209.1"/>
    <property type="molecule type" value="Genomic_DNA"/>
</dbReference>
<dbReference type="InterPro" id="IPR001036">
    <property type="entry name" value="Acrflvin-R"/>
</dbReference>
<accession>A0ABT8A3S8</accession>
<name>A0ABT8A3S8_9PROT</name>
<evidence type="ECO:0000313" key="3">
    <source>
        <dbReference type="EMBL" id="MDN3564209.1"/>
    </source>
</evidence>
<dbReference type="Gene3D" id="1.20.1640.10">
    <property type="entry name" value="Multidrug efflux transporter AcrB transmembrane domain"/>
    <property type="match status" value="1"/>
</dbReference>
<dbReference type="Gene3D" id="3.30.70.1440">
    <property type="entry name" value="Multidrug efflux transporter AcrB pore domain"/>
    <property type="match status" value="1"/>
</dbReference>
<dbReference type="Proteomes" id="UP001529369">
    <property type="component" value="Unassembled WGS sequence"/>
</dbReference>
<comment type="caution">
    <text evidence="3">The sequence shown here is derived from an EMBL/GenBank/DDBJ whole genome shotgun (WGS) entry which is preliminary data.</text>
</comment>
<organism evidence="3 4">
    <name type="scientific">Paeniroseomonas aquatica</name>
    <dbReference type="NCBI Taxonomy" id="373043"/>
    <lineage>
        <taxon>Bacteria</taxon>
        <taxon>Pseudomonadati</taxon>
        <taxon>Pseudomonadota</taxon>
        <taxon>Alphaproteobacteria</taxon>
        <taxon>Acetobacterales</taxon>
        <taxon>Acetobacteraceae</taxon>
        <taxon>Paeniroseomonas</taxon>
    </lineage>
</organism>
<dbReference type="RefSeq" id="WP_290315999.1">
    <property type="nucleotide sequence ID" value="NZ_JAUFPN010000069.1"/>
</dbReference>
<feature type="transmembrane region" description="Helical" evidence="1">
    <location>
        <begin position="101"/>
        <end position="121"/>
    </location>
</feature>
<dbReference type="PANTHER" id="PTHR32063:SF24">
    <property type="entry name" value="CATION EFFLUX SYSTEM (ACRB_ACRD_ACRF FAMILY)"/>
    <property type="match status" value="1"/>
</dbReference>
<protein>
    <submittedName>
        <fullName evidence="3">Efflux RND transporter permease subunit</fullName>
    </submittedName>
</protein>
<reference evidence="4" key="1">
    <citation type="journal article" date="2019" name="Int. J. Syst. Evol. Microbiol.">
        <title>The Global Catalogue of Microorganisms (GCM) 10K type strain sequencing project: providing services to taxonomists for standard genome sequencing and annotation.</title>
        <authorList>
            <consortium name="The Broad Institute Genomics Platform"/>
            <consortium name="The Broad Institute Genome Sequencing Center for Infectious Disease"/>
            <person name="Wu L."/>
            <person name="Ma J."/>
        </authorList>
    </citation>
    <scope>NUCLEOTIDE SEQUENCE [LARGE SCALE GENOMIC DNA]</scope>
    <source>
        <strain evidence="4">CECT 7131</strain>
    </source>
</reference>
<dbReference type="PROSITE" id="PS51318">
    <property type="entry name" value="TAT"/>
    <property type="match status" value="1"/>
</dbReference>
<evidence type="ECO:0000313" key="4">
    <source>
        <dbReference type="Proteomes" id="UP001529369"/>
    </source>
</evidence>
<proteinExistence type="predicted"/>
<feature type="chain" id="PRO_5045841515" evidence="2">
    <location>
        <begin position="21"/>
        <end position="213"/>
    </location>
</feature>
<feature type="signal peptide" evidence="2">
    <location>
        <begin position="1"/>
        <end position="20"/>
    </location>
</feature>
<keyword evidence="4" id="KW-1185">Reference proteome</keyword>
<dbReference type="PANTHER" id="PTHR32063">
    <property type="match status" value="1"/>
</dbReference>
<gene>
    <name evidence="3" type="ORF">QWZ14_07495</name>
</gene>
<keyword evidence="1" id="KW-0472">Membrane</keyword>
<feature type="transmembrane region" description="Helical" evidence="1">
    <location>
        <begin position="133"/>
        <end position="158"/>
    </location>
</feature>
<evidence type="ECO:0000256" key="1">
    <source>
        <dbReference type="SAM" id="Phobius"/>
    </source>
</evidence>
<evidence type="ECO:0000256" key="2">
    <source>
        <dbReference type="SAM" id="SignalP"/>
    </source>
</evidence>
<keyword evidence="1" id="KW-1133">Transmembrane helix</keyword>
<keyword evidence="1" id="KW-0812">Transmembrane</keyword>